<evidence type="ECO:0000313" key="2">
    <source>
        <dbReference type="EMBL" id="OAK53989.1"/>
    </source>
</evidence>
<dbReference type="RefSeq" id="WP_068426299.1">
    <property type="nucleotide sequence ID" value="NZ_LVHI01000013.1"/>
</dbReference>
<comment type="caution">
    <text evidence="2">The sequence shown here is derived from an EMBL/GenBank/DDBJ whole genome shotgun (WGS) entry which is preliminary data.</text>
</comment>
<gene>
    <name evidence="2" type="ORF">A3K89_21005</name>
</gene>
<feature type="transmembrane region" description="Helical" evidence="1">
    <location>
        <begin position="42"/>
        <end position="63"/>
    </location>
</feature>
<evidence type="ECO:0000256" key="1">
    <source>
        <dbReference type="SAM" id="Phobius"/>
    </source>
</evidence>
<dbReference type="AlphaFoldDB" id="A0A177YFJ2"/>
<sequence>MTLSSLFTDDVGPLPLLAVAGAGFLIWYVRYLGENDPGWKGFVANILTVIGVGAYLVVLAVVFGAVIAVIGAFIAVMLFMVPLFALGGASGVDDRRARRGYYRNQYDNDYH</sequence>
<reference evidence="2 3" key="1">
    <citation type="submission" date="2016-03" db="EMBL/GenBank/DDBJ databases">
        <title>Genome sequence of Rhodococcus kyotonensis KB10.</title>
        <authorList>
            <person name="Jeong H."/>
            <person name="Hong C.E."/>
            <person name="Jo S.H."/>
            <person name="Park J.M."/>
        </authorList>
    </citation>
    <scope>NUCLEOTIDE SEQUENCE [LARGE SCALE GENOMIC DNA]</scope>
    <source>
        <strain evidence="2 3">KB10</strain>
    </source>
</reference>
<accession>A0A177YFJ2</accession>
<dbReference type="EMBL" id="LVHI01000013">
    <property type="protein sequence ID" value="OAK53989.1"/>
    <property type="molecule type" value="Genomic_DNA"/>
</dbReference>
<organism evidence="2 3">
    <name type="scientific">Rhodococcoides kyotonense</name>
    <dbReference type="NCBI Taxonomy" id="398843"/>
    <lineage>
        <taxon>Bacteria</taxon>
        <taxon>Bacillati</taxon>
        <taxon>Actinomycetota</taxon>
        <taxon>Actinomycetes</taxon>
        <taxon>Mycobacteriales</taxon>
        <taxon>Nocardiaceae</taxon>
        <taxon>Rhodococcoides</taxon>
    </lineage>
</organism>
<keyword evidence="1" id="KW-0472">Membrane</keyword>
<feature type="transmembrane region" description="Helical" evidence="1">
    <location>
        <begin position="12"/>
        <end position="30"/>
    </location>
</feature>
<dbReference type="Proteomes" id="UP000077519">
    <property type="component" value="Unassembled WGS sequence"/>
</dbReference>
<evidence type="ECO:0000313" key="3">
    <source>
        <dbReference type="Proteomes" id="UP000077519"/>
    </source>
</evidence>
<keyword evidence="1" id="KW-1133">Transmembrane helix</keyword>
<keyword evidence="1" id="KW-0812">Transmembrane</keyword>
<proteinExistence type="predicted"/>
<feature type="transmembrane region" description="Helical" evidence="1">
    <location>
        <begin position="69"/>
        <end position="89"/>
    </location>
</feature>
<protein>
    <submittedName>
        <fullName evidence="2">Uncharacterized protein</fullName>
    </submittedName>
</protein>
<name>A0A177YFJ2_9NOCA</name>
<keyword evidence="3" id="KW-1185">Reference proteome</keyword>